<dbReference type="InterPro" id="IPR041698">
    <property type="entry name" value="Methyltransf_25"/>
</dbReference>
<evidence type="ECO:0000259" key="1">
    <source>
        <dbReference type="Pfam" id="PF13649"/>
    </source>
</evidence>
<dbReference type="Pfam" id="PF13649">
    <property type="entry name" value="Methyltransf_25"/>
    <property type="match status" value="1"/>
</dbReference>
<sequence>MIEHNILKAKTFINQSVARVRDVSFSRMFIDSIREIPLMGKKTSQSKTPAWILFARETLRTPRAIGTCWASSERLAQTIASFVPLTKSGLVVELGGGTGQVTEALLQHGIAPERLVSIEQSASMADYLRQRCPQIRVLKGDALHLCHLLGDDYRRVSTVVSGLPFRSLPDAIGHGIIKQIDEVLPKNGLLIQFTYDLSGRKKLLLPNFKHISYKIVWSNIPPARVDVYQKKGG</sequence>
<evidence type="ECO:0000313" key="3">
    <source>
        <dbReference type="Proteomes" id="UP001171945"/>
    </source>
</evidence>
<accession>A0ABT7VQB8</accession>
<dbReference type="Gene3D" id="3.40.50.150">
    <property type="entry name" value="Vaccinia Virus protein VP39"/>
    <property type="match status" value="1"/>
</dbReference>
<dbReference type="InterPro" id="IPR029063">
    <property type="entry name" value="SAM-dependent_MTases_sf"/>
</dbReference>
<keyword evidence="2" id="KW-0808">Transferase</keyword>
<dbReference type="Proteomes" id="UP001171945">
    <property type="component" value="Unassembled WGS sequence"/>
</dbReference>
<protein>
    <submittedName>
        <fullName evidence="2">Methyltransferase domain-containing protein</fullName>
    </submittedName>
</protein>
<dbReference type="GO" id="GO:0008168">
    <property type="term" value="F:methyltransferase activity"/>
    <property type="evidence" value="ECO:0007669"/>
    <property type="project" value="UniProtKB-KW"/>
</dbReference>
<dbReference type="GO" id="GO:0032259">
    <property type="term" value="P:methylation"/>
    <property type="evidence" value="ECO:0007669"/>
    <property type="project" value="UniProtKB-KW"/>
</dbReference>
<reference evidence="2" key="1">
    <citation type="submission" date="2023-06" db="EMBL/GenBank/DDBJ databases">
        <title>Uncultivated large filamentous bacteria from sulfidic sediments reveal new species and different genomic features in energy metabolism and defense.</title>
        <authorList>
            <person name="Fonseca A."/>
        </authorList>
    </citation>
    <scope>NUCLEOTIDE SEQUENCE</scope>
    <source>
        <strain evidence="2">HSG4</strain>
    </source>
</reference>
<feature type="domain" description="Methyltransferase" evidence="1">
    <location>
        <begin position="91"/>
        <end position="188"/>
    </location>
</feature>
<organism evidence="2 3">
    <name type="scientific">Candidatus Marithioploca araucensis</name>
    <dbReference type="NCBI Taxonomy" id="70273"/>
    <lineage>
        <taxon>Bacteria</taxon>
        <taxon>Pseudomonadati</taxon>
        <taxon>Pseudomonadota</taxon>
        <taxon>Gammaproteobacteria</taxon>
        <taxon>Thiotrichales</taxon>
        <taxon>Thiotrichaceae</taxon>
        <taxon>Candidatus Marithioploca</taxon>
    </lineage>
</organism>
<comment type="caution">
    <text evidence="2">The sequence shown here is derived from an EMBL/GenBank/DDBJ whole genome shotgun (WGS) entry which is preliminary data.</text>
</comment>
<proteinExistence type="predicted"/>
<keyword evidence="3" id="KW-1185">Reference proteome</keyword>
<evidence type="ECO:0000313" key="2">
    <source>
        <dbReference type="EMBL" id="MDM8561837.1"/>
    </source>
</evidence>
<dbReference type="CDD" id="cd02440">
    <property type="entry name" value="AdoMet_MTases"/>
    <property type="match status" value="1"/>
</dbReference>
<dbReference type="SUPFAM" id="SSF53335">
    <property type="entry name" value="S-adenosyl-L-methionine-dependent methyltransferases"/>
    <property type="match status" value="1"/>
</dbReference>
<dbReference type="EMBL" id="JAUCGM010000009">
    <property type="protein sequence ID" value="MDM8561837.1"/>
    <property type="molecule type" value="Genomic_DNA"/>
</dbReference>
<name>A0ABT7VQB8_9GAMM</name>
<keyword evidence="2" id="KW-0489">Methyltransferase</keyword>
<gene>
    <name evidence="2" type="ORF">QUF54_00605</name>
</gene>